<dbReference type="Gene3D" id="2.40.50.140">
    <property type="entry name" value="Nucleic acid-binding proteins"/>
    <property type="match status" value="1"/>
</dbReference>
<dbReference type="PANTHER" id="PTHR13989:SF33">
    <property type="entry name" value="CST COMPLEX SUBUNIT STN1"/>
    <property type="match status" value="1"/>
</dbReference>
<evidence type="ECO:0000259" key="9">
    <source>
        <dbReference type="Pfam" id="PF01336"/>
    </source>
</evidence>
<feature type="domain" description="OB" evidence="9">
    <location>
        <begin position="82"/>
        <end position="151"/>
    </location>
</feature>
<comment type="subcellular location">
    <subcellularLocation>
        <location evidence="2">Chromosome</location>
        <location evidence="2">Telomere</location>
    </subcellularLocation>
    <subcellularLocation>
        <location evidence="1">Nucleus</location>
    </subcellularLocation>
</comment>
<evidence type="ECO:0000259" key="10">
    <source>
        <dbReference type="Pfam" id="PF09170"/>
    </source>
</evidence>
<evidence type="ECO:0000256" key="1">
    <source>
        <dbReference type="ARBA" id="ARBA00004123"/>
    </source>
</evidence>
<evidence type="ECO:0000313" key="12">
    <source>
        <dbReference type="Proteomes" id="UP001648503"/>
    </source>
</evidence>
<evidence type="ECO:0000256" key="2">
    <source>
        <dbReference type="ARBA" id="ARBA00004574"/>
    </source>
</evidence>
<accession>A0ABQ8EZD4</accession>
<dbReference type="Pfam" id="PF09170">
    <property type="entry name" value="STN1_2"/>
    <property type="match status" value="1"/>
</dbReference>
<dbReference type="InterPro" id="IPR004365">
    <property type="entry name" value="NA-bd_OB_tRNA"/>
</dbReference>
<keyword evidence="12" id="KW-1185">Reference proteome</keyword>
<proteinExistence type="predicted"/>
<keyword evidence="4" id="KW-0158">Chromosome</keyword>
<sequence>MVAASTAPDLHRETEDLKLNNLQETTGISSVPLQHQLLLLGIDTLLWTHVALFISDITFTCTLHPAVSGGIYIYKTHPIKNVRISGILVAIERSSKYVKYSVDDGTALISCLQWNDCGDRTNDHLQLGYLVSVMGHISDFRDERQIGVHSIRHETDPNFESSEWLTVISLKMNVYDKPLVIPSTLQQAVIDSFGGLITPIPSVIEESQKSLLDVVSDHIGSLPSNSEIKFSAIAENVQLRNHAIQCWGKDSPMRAGQTSDTNTISEPTEHKVTKLFCSVFSTLVDMGVISYLDEESDSYERISHEENLGMRVLEIIRDECRSGHVKFRGVSEDTVVLCLREEARFQRVPRVRIVESIQRLMANSDIYSIDSGHFAAV</sequence>
<dbReference type="InterPro" id="IPR012340">
    <property type="entry name" value="NA-bd_OB-fold"/>
</dbReference>
<evidence type="ECO:0000256" key="7">
    <source>
        <dbReference type="ARBA" id="ARBA00023242"/>
    </source>
</evidence>
<keyword evidence="5" id="KW-0779">Telomere</keyword>
<dbReference type="Pfam" id="PF01336">
    <property type="entry name" value="tRNA_anti-codon"/>
    <property type="match status" value="1"/>
</dbReference>
<feature type="domain" description="Stn1 C-terminal" evidence="10">
    <location>
        <begin position="257"/>
        <end position="376"/>
    </location>
</feature>
<name>A0ABQ8EZD4_9FUNG</name>
<evidence type="ECO:0000256" key="5">
    <source>
        <dbReference type="ARBA" id="ARBA00022895"/>
    </source>
</evidence>
<comment type="caution">
    <text evidence="11">The sequence shown here is derived from an EMBL/GenBank/DDBJ whole genome shotgun (WGS) entry which is preliminary data.</text>
</comment>
<dbReference type="EMBL" id="JAFCIX010000469">
    <property type="protein sequence ID" value="KAH6589289.1"/>
    <property type="molecule type" value="Genomic_DNA"/>
</dbReference>
<evidence type="ECO:0000256" key="8">
    <source>
        <dbReference type="ARBA" id="ARBA00030039"/>
    </source>
</evidence>
<organism evidence="11 12">
    <name type="scientific">Batrachochytrium salamandrivorans</name>
    <dbReference type="NCBI Taxonomy" id="1357716"/>
    <lineage>
        <taxon>Eukaryota</taxon>
        <taxon>Fungi</taxon>
        <taxon>Fungi incertae sedis</taxon>
        <taxon>Chytridiomycota</taxon>
        <taxon>Chytridiomycota incertae sedis</taxon>
        <taxon>Chytridiomycetes</taxon>
        <taxon>Rhizophydiales</taxon>
        <taxon>Rhizophydiales incertae sedis</taxon>
        <taxon>Batrachochytrium</taxon>
    </lineage>
</organism>
<dbReference type="PANTHER" id="PTHR13989">
    <property type="entry name" value="REPLICATION PROTEIN A-RELATED"/>
    <property type="match status" value="1"/>
</dbReference>
<dbReference type="InterPro" id="IPR015253">
    <property type="entry name" value="CST_STN1_C"/>
</dbReference>
<keyword evidence="7" id="KW-0539">Nucleus</keyword>
<dbReference type="Proteomes" id="UP001648503">
    <property type="component" value="Unassembled WGS sequence"/>
</dbReference>
<dbReference type="InterPro" id="IPR040260">
    <property type="entry name" value="RFA2-like"/>
</dbReference>
<gene>
    <name evidence="11" type="ORF">BASA50_010164</name>
</gene>
<protein>
    <recommendedName>
        <fullName evidence="3">CST complex subunit STN1</fullName>
    </recommendedName>
    <alternativeName>
        <fullName evidence="8">Suppressor of cdc thirteen homolog</fullName>
    </alternativeName>
</protein>
<reference evidence="11 12" key="1">
    <citation type="submission" date="2021-02" db="EMBL/GenBank/DDBJ databases">
        <title>Variation within the Batrachochytrium salamandrivorans European outbreak.</title>
        <authorList>
            <person name="Kelly M."/>
            <person name="Pasmans F."/>
            <person name="Shea T.P."/>
            <person name="Munoz J.F."/>
            <person name="Carranza S."/>
            <person name="Cuomo C.A."/>
            <person name="Martel A."/>
        </authorList>
    </citation>
    <scope>NUCLEOTIDE SEQUENCE [LARGE SCALE GENOMIC DNA]</scope>
    <source>
        <strain evidence="11 12">AMFP18/2</strain>
    </source>
</reference>
<evidence type="ECO:0000313" key="11">
    <source>
        <dbReference type="EMBL" id="KAH6589289.1"/>
    </source>
</evidence>
<evidence type="ECO:0000256" key="6">
    <source>
        <dbReference type="ARBA" id="ARBA00023125"/>
    </source>
</evidence>
<keyword evidence="6" id="KW-0238">DNA-binding</keyword>
<evidence type="ECO:0000256" key="4">
    <source>
        <dbReference type="ARBA" id="ARBA00022454"/>
    </source>
</evidence>
<dbReference type="SUPFAM" id="SSF50249">
    <property type="entry name" value="Nucleic acid-binding proteins"/>
    <property type="match status" value="1"/>
</dbReference>
<evidence type="ECO:0000256" key="3">
    <source>
        <dbReference type="ARBA" id="ARBA00017411"/>
    </source>
</evidence>